<dbReference type="CDD" id="cd14737">
    <property type="entry name" value="PAAR_1"/>
    <property type="match status" value="1"/>
</dbReference>
<keyword evidence="2" id="KW-1185">Reference proteome</keyword>
<organism evidence="1 2">
    <name type="scientific">Serratia silvae</name>
    <dbReference type="NCBI Taxonomy" id="2824122"/>
    <lineage>
        <taxon>Bacteria</taxon>
        <taxon>Pseudomonadati</taxon>
        <taxon>Pseudomonadota</taxon>
        <taxon>Gammaproteobacteria</taxon>
        <taxon>Enterobacterales</taxon>
        <taxon>Yersiniaceae</taxon>
        <taxon>Serratia</taxon>
    </lineage>
</organism>
<dbReference type="InterPro" id="IPR008727">
    <property type="entry name" value="PAAR_motif"/>
</dbReference>
<dbReference type="Proteomes" id="UP001165275">
    <property type="component" value="Unassembled WGS sequence"/>
</dbReference>
<accession>A0ABT0KHI1</accession>
<dbReference type="EMBL" id="JAGQDC010000023">
    <property type="protein sequence ID" value="MCL1031488.1"/>
    <property type="molecule type" value="Genomic_DNA"/>
</dbReference>
<dbReference type="NCBIfam" id="NF033420">
    <property type="entry name" value="T6SS_PAAR_dom"/>
    <property type="match status" value="1"/>
</dbReference>
<name>A0ABT0KHI1_9GAMM</name>
<dbReference type="Gene3D" id="2.60.200.60">
    <property type="match status" value="1"/>
</dbReference>
<dbReference type="RefSeq" id="WP_248947491.1">
    <property type="nucleotide sequence ID" value="NZ_CBCSGY010000084.1"/>
</dbReference>
<reference evidence="1" key="1">
    <citation type="submission" date="2021-04" db="EMBL/GenBank/DDBJ databases">
        <title>Genome sequence of Serratia sp. arafor3.</title>
        <authorList>
            <person name="Besaury L."/>
        </authorList>
    </citation>
    <scope>NUCLEOTIDE SEQUENCE</scope>
    <source>
        <strain evidence="1">Arafor3</strain>
    </source>
</reference>
<evidence type="ECO:0000313" key="2">
    <source>
        <dbReference type="Proteomes" id="UP001165275"/>
    </source>
</evidence>
<evidence type="ECO:0000313" key="1">
    <source>
        <dbReference type="EMBL" id="MCL1031488.1"/>
    </source>
</evidence>
<sequence>MTQAVKIGDIGTDHDGFPATVVISGSSTVKADNHGLARVGDALLPHSRPNHPLHPRKIASGSTTVFVDGKAAARSGDSIDCGGMVLGSGTVNIG</sequence>
<proteinExistence type="predicted"/>
<dbReference type="Pfam" id="PF05488">
    <property type="entry name" value="PAAR_motif"/>
    <property type="match status" value="1"/>
</dbReference>
<protein>
    <submittedName>
        <fullName evidence="1">Type VI secretion system PAAR protein</fullName>
    </submittedName>
</protein>
<gene>
    <name evidence="1" type="ORF">KAJ71_21055</name>
</gene>
<comment type="caution">
    <text evidence="1">The sequence shown here is derived from an EMBL/GenBank/DDBJ whole genome shotgun (WGS) entry which is preliminary data.</text>
</comment>